<comment type="caution">
    <text evidence="2">The sequence shown here is derived from an EMBL/GenBank/DDBJ whole genome shotgun (WGS) entry which is preliminary data.</text>
</comment>
<dbReference type="AlphaFoldDB" id="A0A2N1IW09"/>
<name>A0A2N1IW09_9PSED</name>
<sequence length="877" mass="95121">MWHCRLTAGLLTVFVVLLAESAIAAKSTDQARSVARLVHTGEWELAAEGARIALQHQMSHRRAPDAVPAAILLVPALTLLDRHAEALRLLAPLGSRPAVVAARGTILLDQGDYQGATEAFTLALQDPASLPRVTQARITCERAYADEQTGDTSAAAAGYLESLKLYAAAGHEQTFFMDRPRVSGTLWDPVAPQPIKVTGPVGDVITELDALGEPNAQPGYYSEAFSAYLEEEYLDSYPRAGPFVDCLVRLAKFKEATGEEELAHAILQTAIAQASVLEGLGYTYRPALVFSAYFEFLERANYDPKRLDQMAQFALFAAGQISPAYSEGDIRSPTSPTSSPRMRAYQALEAVRLRSLFRSGEMSDSVRDEAFVVAQDYQSSIAALAVHRHSEGRVHPRDPAVFTKAEHKAFWEQFDRDTPDSAHLSGFQLKPGQLFLMISPGAGTGAGRIWAQDAQGTVWAALGTDRETLRTDIETLRCSLDVKMCCTFPASSRMGAAYHRLKDAYIAEYNLDVVEDCPLQEEDFEASVAYRVFDEIFADSTIRGMVSKAEELIIVPQGELASVPFGALPFERPRAGRGPVAAASTKWLGLEKAIQIYPSVNSYLVADASEQALDKIRLFGVGDPTLGDTHVTGRKVDCTQFTPRSRRDRGESLGDPMRALSPLPGTRCELLAMSKLKGVASNKASRLLLWEGATETGVRAASRTKRSMNQAEVLVFATHGLMRGDFGLKESALVLSRPRLKGPTHSDSFLTLSEIMQLQLKARLAILSACNTGSSGDAAGDALAGFATAFFRAGAESVLLSQWTVRDDVAAFVTPRIVALMMGDPTIKECERGGQADRNAAEAMRMALCEARRSHALVADLPGDWAPFVLVGGRSKL</sequence>
<evidence type="ECO:0000259" key="1">
    <source>
        <dbReference type="Pfam" id="PF12770"/>
    </source>
</evidence>
<proteinExistence type="predicted"/>
<feature type="domain" description="CHAT" evidence="1">
    <location>
        <begin position="547"/>
        <end position="872"/>
    </location>
</feature>
<evidence type="ECO:0000313" key="2">
    <source>
        <dbReference type="EMBL" id="PKI24915.1"/>
    </source>
</evidence>
<organism evidence="2 3">
    <name type="scientific">Pseudomonas monteilii</name>
    <dbReference type="NCBI Taxonomy" id="76759"/>
    <lineage>
        <taxon>Bacteria</taxon>
        <taxon>Pseudomonadati</taxon>
        <taxon>Pseudomonadota</taxon>
        <taxon>Gammaproteobacteria</taxon>
        <taxon>Pseudomonadales</taxon>
        <taxon>Pseudomonadaceae</taxon>
        <taxon>Pseudomonas</taxon>
    </lineage>
</organism>
<dbReference type="InterPro" id="IPR011990">
    <property type="entry name" value="TPR-like_helical_dom_sf"/>
</dbReference>
<dbReference type="Gene3D" id="1.25.40.10">
    <property type="entry name" value="Tetratricopeptide repeat domain"/>
    <property type="match status" value="1"/>
</dbReference>
<dbReference type="SUPFAM" id="SSF48452">
    <property type="entry name" value="TPR-like"/>
    <property type="match status" value="1"/>
</dbReference>
<dbReference type="InterPro" id="IPR024983">
    <property type="entry name" value="CHAT_dom"/>
</dbReference>
<accession>A0A2N1IW09</accession>
<reference evidence="2 3" key="1">
    <citation type="submission" date="2017-12" db="EMBL/GenBank/DDBJ databases">
        <title>Isolation and characterization of an aerobic denitrifying Pseudomonas monteilii CY06 from aquaculture ponds.</title>
        <authorList>
            <person name="Ma Q."/>
            <person name="Cai Y."/>
            <person name="He Z."/>
        </authorList>
    </citation>
    <scope>NUCLEOTIDE SEQUENCE [LARGE SCALE GENOMIC DNA]</scope>
    <source>
        <strain evidence="2 3">CY06</strain>
    </source>
</reference>
<protein>
    <recommendedName>
        <fullName evidence="1">CHAT domain-containing protein</fullName>
    </recommendedName>
</protein>
<gene>
    <name evidence="2" type="ORF">CXB65_06440</name>
</gene>
<dbReference type="EMBL" id="PJCG01000008">
    <property type="protein sequence ID" value="PKI24915.1"/>
    <property type="molecule type" value="Genomic_DNA"/>
</dbReference>
<dbReference type="Pfam" id="PF12770">
    <property type="entry name" value="CHAT"/>
    <property type="match status" value="1"/>
</dbReference>
<evidence type="ECO:0000313" key="3">
    <source>
        <dbReference type="Proteomes" id="UP000233399"/>
    </source>
</evidence>
<dbReference type="Proteomes" id="UP000233399">
    <property type="component" value="Unassembled WGS sequence"/>
</dbReference>